<organism evidence="2 3">
    <name type="scientific">Glycomyces harbinensis</name>
    <dbReference type="NCBI Taxonomy" id="58114"/>
    <lineage>
        <taxon>Bacteria</taxon>
        <taxon>Bacillati</taxon>
        <taxon>Actinomycetota</taxon>
        <taxon>Actinomycetes</taxon>
        <taxon>Glycomycetales</taxon>
        <taxon>Glycomycetaceae</taxon>
        <taxon>Glycomyces</taxon>
    </lineage>
</organism>
<keyword evidence="1" id="KW-0812">Transmembrane</keyword>
<evidence type="ECO:0000313" key="3">
    <source>
        <dbReference type="Proteomes" id="UP000198949"/>
    </source>
</evidence>
<name>A0A1G6XML9_9ACTN</name>
<keyword evidence="3" id="KW-1185">Reference proteome</keyword>
<sequence length="84" mass="9003">MMMYGNGSSGWGMVVMSLLWIALIATIIWAAVAVAGRRGAVAVDRRAPETAREILDRRFAQGEIDADAYTRAVDLLARGGPAPQ</sequence>
<protein>
    <submittedName>
        <fullName evidence="2">Putative membrane protein</fullName>
    </submittedName>
</protein>
<dbReference type="OrthoDB" id="3748887at2"/>
<dbReference type="AlphaFoldDB" id="A0A1G6XML9"/>
<evidence type="ECO:0000313" key="2">
    <source>
        <dbReference type="EMBL" id="SDD79464.1"/>
    </source>
</evidence>
<feature type="transmembrane region" description="Helical" evidence="1">
    <location>
        <begin position="12"/>
        <end position="36"/>
    </location>
</feature>
<accession>A0A1G6XML9</accession>
<keyword evidence="1" id="KW-1133">Transmembrane helix</keyword>
<keyword evidence="1" id="KW-0472">Membrane</keyword>
<dbReference type="EMBL" id="FNAD01000007">
    <property type="protein sequence ID" value="SDD79464.1"/>
    <property type="molecule type" value="Genomic_DNA"/>
</dbReference>
<dbReference type="Proteomes" id="UP000198949">
    <property type="component" value="Unassembled WGS sequence"/>
</dbReference>
<reference evidence="3" key="1">
    <citation type="submission" date="2016-10" db="EMBL/GenBank/DDBJ databases">
        <authorList>
            <person name="Varghese N."/>
            <person name="Submissions S."/>
        </authorList>
    </citation>
    <scope>NUCLEOTIDE SEQUENCE [LARGE SCALE GENOMIC DNA]</scope>
    <source>
        <strain evidence="3">CGMCC 4.3516</strain>
    </source>
</reference>
<evidence type="ECO:0000256" key="1">
    <source>
        <dbReference type="SAM" id="Phobius"/>
    </source>
</evidence>
<gene>
    <name evidence="2" type="ORF">SAMN05216270_107252</name>
</gene>
<dbReference type="RefSeq" id="WP_091036010.1">
    <property type="nucleotide sequence ID" value="NZ_FNAD01000007.1"/>
</dbReference>
<proteinExistence type="predicted"/>